<feature type="transmembrane region" description="Helical" evidence="7">
    <location>
        <begin position="77"/>
        <end position="97"/>
    </location>
</feature>
<dbReference type="KEGG" id="emc:129345621"/>
<evidence type="ECO:0000256" key="7">
    <source>
        <dbReference type="SAM" id="Phobius"/>
    </source>
</evidence>
<dbReference type="Pfam" id="PF04831">
    <property type="entry name" value="POPDC1-3"/>
    <property type="match status" value="1"/>
</dbReference>
<dbReference type="SUPFAM" id="SSF51206">
    <property type="entry name" value="cAMP-binding domain-like"/>
    <property type="match status" value="1"/>
</dbReference>
<comment type="similarity">
    <text evidence="2">Belongs to the popeye family.</text>
</comment>
<dbReference type="PANTHER" id="PTHR12101">
    <property type="entry name" value="POPEYE DOMAIN CONTAINING PROTEIN"/>
    <property type="match status" value="1"/>
</dbReference>
<organism evidence="9 10">
    <name type="scientific">Eublepharis macularius</name>
    <name type="common">Leopard gecko</name>
    <name type="synonym">Cyrtodactylus macularius</name>
    <dbReference type="NCBI Taxonomy" id="481883"/>
    <lineage>
        <taxon>Eukaryota</taxon>
        <taxon>Metazoa</taxon>
        <taxon>Chordata</taxon>
        <taxon>Craniata</taxon>
        <taxon>Vertebrata</taxon>
        <taxon>Euteleostomi</taxon>
        <taxon>Lepidosauria</taxon>
        <taxon>Squamata</taxon>
        <taxon>Bifurcata</taxon>
        <taxon>Gekkota</taxon>
        <taxon>Eublepharidae</taxon>
        <taxon>Eublepharinae</taxon>
        <taxon>Eublepharis</taxon>
    </lineage>
</organism>
<dbReference type="Proteomes" id="UP001190640">
    <property type="component" value="Chromosome 18"/>
</dbReference>
<feature type="transmembrane region" description="Helical" evidence="7">
    <location>
        <begin position="49"/>
        <end position="70"/>
    </location>
</feature>
<dbReference type="GO" id="GO:0042391">
    <property type="term" value="P:regulation of membrane potential"/>
    <property type="evidence" value="ECO:0007669"/>
    <property type="project" value="TreeGrafter"/>
</dbReference>
<dbReference type="AlphaFoldDB" id="A0AA97LKQ2"/>
<evidence type="ECO:0000256" key="1">
    <source>
        <dbReference type="ARBA" id="ARBA00004141"/>
    </source>
</evidence>
<evidence type="ECO:0000259" key="8">
    <source>
        <dbReference type="Pfam" id="PF04831"/>
    </source>
</evidence>
<evidence type="ECO:0000313" key="9">
    <source>
        <dbReference type="Proteomes" id="UP001190640"/>
    </source>
</evidence>
<dbReference type="GeneID" id="129345621"/>
<dbReference type="GO" id="GO:0030552">
    <property type="term" value="F:cAMP binding"/>
    <property type="evidence" value="ECO:0007669"/>
    <property type="project" value="TreeGrafter"/>
</dbReference>
<evidence type="ECO:0000256" key="5">
    <source>
        <dbReference type="ARBA" id="ARBA00023136"/>
    </source>
</evidence>
<evidence type="ECO:0000256" key="3">
    <source>
        <dbReference type="ARBA" id="ARBA00022692"/>
    </source>
</evidence>
<evidence type="ECO:0000313" key="10">
    <source>
        <dbReference type="RefSeq" id="XP_054858815.1"/>
    </source>
</evidence>
<dbReference type="InterPro" id="IPR006916">
    <property type="entry name" value="POPDC1-3"/>
</dbReference>
<dbReference type="RefSeq" id="XP_054858815.1">
    <property type="nucleotide sequence ID" value="XM_055002840.1"/>
</dbReference>
<reference evidence="10" key="1">
    <citation type="submission" date="2025-08" db="UniProtKB">
        <authorList>
            <consortium name="RefSeq"/>
        </authorList>
    </citation>
    <scope>IDENTIFICATION</scope>
    <source>
        <tissue evidence="10">Blood</tissue>
    </source>
</reference>
<name>A0AA97LKQ2_EUBMA</name>
<keyword evidence="5 7" id="KW-0472">Membrane</keyword>
<dbReference type="PANTHER" id="PTHR12101:SF15">
    <property type="entry name" value="POPEYE DOMAIN-CONTAINING PROTEIN 2"/>
    <property type="match status" value="1"/>
</dbReference>
<dbReference type="InterPro" id="IPR018490">
    <property type="entry name" value="cNMP-bd_dom_sf"/>
</dbReference>
<keyword evidence="4 7" id="KW-1133">Transmembrane helix</keyword>
<dbReference type="GO" id="GO:0051146">
    <property type="term" value="P:striated muscle cell differentiation"/>
    <property type="evidence" value="ECO:0007669"/>
    <property type="project" value="TreeGrafter"/>
</dbReference>
<dbReference type="Gene3D" id="2.60.120.10">
    <property type="entry name" value="Jelly Rolls"/>
    <property type="match status" value="1"/>
</dbReference>
<evidence type="ECO:0000256" key="2">
    <source>
        <dbReference type="ARBA" id="ARBA00007146"/>
    </source>
</evidence>
<feature type="region of interest" description="Disordered" evidence="6">
    <location>
        <begin position="275"/>
        <end position="334"/>
    </location>
</feature>
<feature type="transmembrane region" description="Helical" evidence="7">
    <location>
        <begin position="21"/>
        <end position="43"/>
    </location>
</feature>
<comment type="subcellular location">
    <subcellularLocation>
        <location evidence="1">Membrane</location>
        <topology evidence="1">Multi-pass membrane protein</topology>
    </subcellularLocation>
</comment>
<proteinExistence type="inferred from homology"/>
<feature type="domain" description="POPDC1-3" evidence="8">
    <location>
        <begin position="26"/>
        <end position="251"/>
    </location>
</feature>
<dbReference type="InterPro" id="IPR055272">
    <property type="entry name" value="POPDC1-3_dom"/>
</dbReference>
<evidence type="ECO:0000256" key="6">
    <source>
        <dbReference type="SAM" id="MobiDB-lite"/>
    </source>
</evidence>
<sequence>MSVNSTLLDRIIFHPTLCDDWKIFSEGAAYHLAACILLLGLMGGSGPFGAMYIFGFLATGFLCFALWGWLDACGVDIFTWSMFLVLICVLQLAHLVYQLRKDTVSEDFDQLYKQVCQPLQVPFQVYKEIVKCCEEQVLPLARDQAYAVEGKTAIDRLSFLLSGRIRVSQDGQFLHYIFPYQFLDSPEWESLRPSEEGTFQVTLTAETDCSFITWPRRRLYSLLAKERYIARLFSVLLGYDISEKLYALNEKLFAKFGLRFDIRLPSLYHVLGPASSETEMEPEPAEPEPVPLRPPSLTFVQSAPTASRAPPPAAPCAPLRIPRPDSDLSGEDSTSLVLEDFAELTGSFMDYVSEGECPLRNNRQALAKGRAPLAPTQTPEL</sequence>
<keyword evidence="9" id="KW-1185">Reference proteome</keyword>
<evidence type="ECO:0000256" key="4">
    <source>
        <dbReference type="ARBA" id="ARBA00022989"/>
    </source>
</evidence>
<dbReference type="CTD" id="64091"/>
<dbReference type="GO" id="GO:0007519">
    <property type="term" value="P:skeletal muscle tissue development"/>
    <property type="evidence" value="ECO:0007669"/>
    <property type="project" value="TreeGrafter"/>
</dbReference>
<dbReference type="GO" id="GO:0007507">
    <property type="term" value="P:heart development"/>
    <property type="evidence" value="ECO:0007669"/>
    <property type="project" value="TreeGrafter"/>
</dbReference>
<gene>
    <name evidence="10" type="primary">POPDC2</name>
</gene>
<dbReference type="GO" id="GO:0042383">
    <property type="term" value="C:sarcolemma"/>
    <property type="evidence" value="ECO:0007669"/>
    <property type="project" value="TreeGrafter"/>
</dbReference>
<keyword evidence="3 7" id="KW-0812">Transmembrane</keyword>
<dbReference type="InterPro" id="IPR014710">
    <property type="entry name" value="RmlC-like_jellyroll"/>
</dbReference>
<protein>
    <submittedName>
        <fullName evidence="10">Popeye domain-containing protein 2 isoform X1</fullName>
    </submittedName>
</protein>
<accession>A0AA97LKQ2</accession>